<sequence length="141" mass="15980">ILSSNKKVLYYEGGNCNTTHFPGKLQSKLDNLPNSIVRFYQELHNGFFYYASGGMGLLESNDIVVFDDEEWGILDDLKHPLKIYLPTTFGIFGSGMGGYVAVDLSDCDSCKATLWFSNRQPKYDINFWDIVDEWIVLGMQG</sequence>
<protein>
    <recommendedName>
        <fullName evidence="3">SMI1/KNR4 family protein</fullName>
    </recommendedName>
</protein>
<reference evidence="1 2" key="1">
    <citation type="submission" date="2016-11" db="EMBL/GenBank/DDBJ databases">
        <authorList>
            <person name="Jaros S."/>
            <person name="Januszkiewicz K."/>
            <person name="Wedrychowicz H."/>
        </authorList>
    </citation>
    <scope>NUCLEOTIDE SEQUENCE [LARGE SCALE GENOMIC DNA]</scope>
    <source>
        <strain evidence="1 2">DSM 14214</strain>
    </source>
</reference>
<evidence type="ECO:0008006" key="3">
    <source>
        <dbReference type="Google" id="ProtNLM"/>
    </source>
</evidence>
<accession>A0A1M7BMJ7</accession>
<evidence type="ECO:0000313" key="2">
    <source>
        <dbReference type="Proteomes" id="UP000183975"/>
    </source>
</evidence>
<name>A0A1M7BMJ7_9FIRM</name>
<dbReference type="EMBL" id="FRAH01000141">
    <property type="protein sequence ID" value="SHL56147.1"/>
    <property type="molecule type" value="Genomic_DNA"/>
</dbReference>
<dbReference type="RefSeq" id="WP_207647558.1">
    <property type="nucleotide sequence ID" value="NZ_FRAH01000141.1"/>
</dbReference>
<dbReference type="AlphaFoldDB" id="A0A1M7BMJ7"/>
<dbReference type="Proteomes" id="UP000183975">
    <property type="component" value="Unassembled WGS sequence"/>
</dbReference>
<gene>
    <name evidence="1" type="ORF">SAMN02745138_03591</name>
</gene>
<proteinExistence type="predicted"/>
<evidence type="ECO:0000313" key="1">
    <source>
        <dbReference type="EMBL" id="SHL56147.1"/>
    </source>
</evidence>
<organism evidence="1 2">
    <name type="scientific">Anaerotignum lactatifermentans DSM 14214</name>
    <dbReference type="NCBI Taxonomy" id="1121323"/>
    <lineage>
        <taxon>Bacteria</taxon>
        <taxon>Bacillati</taxon>
        <taxon>Bacillota</taxon>
        <taxon>Clostridia</taxon>
        <taxon>Lachnospirales</taxon>
        <taxon>Anaerotignaceae</taxon>
        <taxon>Anaerotignum</taxon>
    </lineage>
</organism>
<feature type="non-terminal residue" evidence="1">
    <location>
        <position position="1"/>
    </location>
</feature>
<keyword evidence="2" id="KW-1185">Reference proteome</keyword>